<dbReference type="Gene3D" id="3.30.1120.10">
    <property type="match status" value="1"/>
</dbReference>
<dbReference type="Gene3D" id="3.40.720.10">
    <property type="entry name" value="Alkaline Phosphatase, subunit A"/>
    <property type="match status" value="1"/>
</dbReference>
<sequence length="563" mass="62579">MACRQLLLLSSLLLVASLTGAKPTSRAAPHIIHILVDDFGWNEVGYHQPSDVSADEIEVQTPNIDALKEEGLELDRMYVHKICSPSRSSVQTGRDPIHVNVQNVHPEVTNSDDPVGGFQGIPLNMSTMAEVLSDTGLYETSFVGKWDVGMATDMHAPYSRGYEKFFGYFHHSNDYWNFNEQKCSLKAVKDLWLHNETFSGPAVHLENGAHCGQDNQSPDGERCVYEEELLMGSVKQQLQDYAAGDQEKSLFMFWSTHLVHMPLQVPDSFLEKFSDVDDSYRRSMRAMSNYLDTEIGEVVDTLKETGLWEDTVLVFHADNGGEIMTQSCGGNNYPLRGGKFSNFEGGIRVNAIVSGGYLPEDRRGKVEGRLFTSADWLSTYASLAGVDTDNLSDAKAVASNLPDYDSVNQWPIISGEAEADVVAREEVIIGDTTSVEFNGDGDTLVGGLIRGRWKLLLGAKNKLYRISQDVVTSVNYPSHPIIVPEAIFRTCSRKLKNACLFDIYADPAETTSVAEENEDIFNEMLARIDELQETVYSPDRGKKDKRACEAAKGEYGGWWGPFM</sequence>
<keyword evidence="1" id="KW-0479">Metal-binding</keyword>
<dbReference type="PANTHER" id="PTHR10342">
    <property type="entry name" value="ARYLSULFATASE"/>
    <property type="match status" value="1"/>
</dbReference>
<keyword evidence="4" id="KW-0732">Signal</keyword>
<dbReference type="Pfam" id="PF00884">
    <property type="entry name" value="Sulfatase"/>
    <property type="match status" value="1"/>
</dbReference>
<comment type="caution">
    <text evidence="6">The sequence shown here is derived from an EMBL/GenBank/DDBJ whole genome shotgun (WGS) entry which is preliminary data.</text>
</comment>
<dbReference type="InterPro" id="IPR000917">
    <property type="entry name" value="Sulfatase_N"/>
</dbReference>
<protein>
    <recommendedName>
        <fullName evidence="5">Sulfatase N-terminal domain-containing protein</fullName>
    </recommendedName>
</protein>
<evidence type="ECO:0000256" key="1">
    <source>
        <dbReference type="ARBA" id="ARBA00022723"/>
    </source>
</evidence>
<feature type="chain" id="PRO_5040859112" description="Sulfatase N-terminal domain-containing protein" evidence="4">
    <location>
        <begin position="22"/>
        <end position="563"/>
    </location>
</feature>
<dbReference type="EMBL" id="BRXY01000120">
    <property type="protein sequence ID" value="GMH67807.1"/>
    <property type="molecule type" value="Genomic_DNA"/>
</dbReference>
<evidence type="ECO:0000256" key="4">
    <source>
        <dbReference type="SAM" id="SignalP"/>
    </source>
</evidence>
<dbReference type="AlphaFoldDB" id="A0A9W7AEB5"/>
<keyword evidence="3" id="KW-0325">Glycoprotein</keyword>
<keyword evidence="7" id="KW-1185">Reference proteome</keyword>
<dbReference type="GO" id="GO:0008484">
    <property type="term" value="F:sulfuric ester hydrolase activity"/>
    <property type="evidence" value="ECO:0007669"/>
    <property type="project" value="InterPro"/>
</dbReference>
<feature type="domain" description="Sulfatase N-terminal" evidence="5">
    <location>
        <begin position="29"/>
        <end position="386"/>
    </location>
</feature>
<evidence type="ECO:0000256" key="3">
    <source>
        <dbReference type="ARBA" id="ARBA00023180"/>
    </source>
</evidence>
<dbReference type="CDD" id="cd16029">
    <property type="entry name" value="4-S"/>
    <property type="match status" value="1"/>
</dbReference>
<evidence type="ECO:0000256" key="2">
    <source>
        <dbReference type="ARBA" id="ARBA00022837"/>
    </source>
</evidence>
<dbReference type="InterPro" id="IPR047115">
    <property type="entry name" value="ARSB"/>
</dbReference>
<dbReference type="OrthoDB" id="103349at2759"/>
<dbReference type="InterPro" id="IPR017850">
    <property type="entry name" value="Alkaline_phosphatase_core_sf"/>
</dbReference>
<gene>
    <name evidence="6" type="ORF">TrST_g13510</name>
</gene>
<feature type="signal peptide" evidence="4">
    <location>
        <begin position="1"/>
        <end position="21"/>
    </location>
</feature>
<evidence type="ECO:0000313" key="6">
    <source>
        <dbReference type="EMBL" id="GMH67807.1"/>
    </source>
</evidence>
<evidence type="ECO:0000313" key="7">
    <source>
        <dbReference type="Proteomes" id="UP001165085"/>
    </source>
</evidence>
<accession>A0A9W7AEB5</accession>
<dbReference type="SUPFAM" id="SSF53649">
    <property type="entry name" value="Alkaline phosphatase-like"/>
    <property type="match status" value="1"/>
</dbReference>
<name>A0A9W7AEB5_9STRA</name>
<reference evidence="7" key="1">
    <citation type="journal article" date="2023" name="Commun. Biol.">
        <title>Genome analysis of Parmales, the sister group of diatoms, reveals the evolutionary specialization of diatoms from phago-mixotrophs to photoautotrophs.</title>
        <authorList>
            <person name="Ban H."/>
            <person name="Sato S."/>
            <person name="Yoshikawa S."/>
            <person name="Yamada K."/>
            <person name="Nakamura Y."/>
            <person name="Ichinomiya M."/>
            <person name="Sato N."/>
            <person name="Blanc-Mathieu R."/>
            <person name="Endo H."/>
            <person name="Kuwata A."/>
            <person name="Ogata H."/>
        </authorList>
    </citation>
    <scope>NUCLEOTIDE SEQUENCE [LARGE SCALE GENOMIC DNA]</scope>
    <source>
        <strain evidence="7">NIES 3701</strain>
    </source>
</reference>
<dbReference type="GO" id="GO:0046872">
    <property type="term" value="F:metal ion binding"/>
    <property type="evidence" value="ECO:0007669"/>
    <property type="project" value="UniProtKB-KW"/>
</dbReference>
<dbReference type="PANTHER" id="PTHR10342:SF274">
    <property type="entry name" value="ARYLSULFATASE B"/>
    <property type="match status" value="1"/>
</dbReference>
<dbReference type="Proteomes" id="UP001165085">
    <property type="component" value="Unassembled WGS sequence"/>
</dbReference>
<evidence type="ECO:0000259" key="5">
    <source>
        <dbReference type="Pfam" id="PF00884"/>
    </source>
</evidence>
<organism evidence="6 7">
    <name type="scientific">Triparma strigata</name>
    <dbReference type="NCBI Taxonomy" id="1606541"/>
    <lineage>
        <taxon>Eukaryota</taxon>
        <taxon>Sar</taxon>
        <taxon>Stramenopiles</taxon>
        <taxon>Ochrophyta</taxon>
        <taxon>Bolidophyceae</taxon>
        <taxon>Parmales</taxon>
        <taxon>Triparmaceae</taxon>
        <taxon>Triparma</taxon>
    </lineage>
</organism>
<proteinExistence type="predicted"/>
<keyword evidence="2" id="KW-0106">Calcium</keyword>